<reference evidence="16 17" key="1">
    <citation type="journal article" date="2008" name="Nature">
        <title>The Trichoplax genome and the nature of placozoans.</title>
        <authorList>
            <person name="Srivastava M."/>
            <person name="Begovic E."/>
            <person name="Chapman J."/>
            <person name="Putnam N.H."/>
            <person name="Hellsten U."/>
            <person name="Kawashima T."/>
            <person name="Kuo A."/>
            <person name="Mitros T."/>
            <person name="Salamov A."/>
            <person name="Carpenter M.L."/>
            <person name="Signorovitch A.Y."/>
            <person name="Moreno M.A."/>
            <person name="Kamm K."/>
            <person name="Grimwood J."/>
            <person name="Schmutz J."/>
            <person name="Shapiro H."/>
            <person name="Grigoriev I.V."/>
            <person name="Buss L.W."/>
            <person name="Schierwater B."/>
            <person name="Dellaporta S.L."/>
            <person name="Rokhsar D.S."/>
        </authorList>
    </citation>
    <scope>NUCLEOTIDE SEQUENCE [LARGE SCALE GENOMIC DNA]</scope>
    <source>
        <strain evidence="16 17">Grell-BS-1999</strain>
    </source>
</reference>
<dbReference type="Gene3D" id="3.30.2230.10">
    <property type="entry name" value="DUSP-like"/>
    <property type="match status" value="2"/>
</dbReference>
<dbReference type="InterPro" id="IPR013083">
    <property type="entry name" value="Znf_RING/FYVE/PHD"/>
</dbReference>
<feature type="domain" description="DUSP" evidence="15">
    <location>
        <begin position="700"/>
        <end position="813"/>
    </location>
</feature>
<keyword evidence="12" id="KW-0788">Thiol protease</keyword>
<evidence type="ECO:0000256" key="13">
    <source>
        <dbReference type="SAM" id="MobiDB-lite"/>
    </source>
</evidence>
<protein>
    <recommendedName>
        <fullName evidence="12">Ubiquitin carboxyl-terminal hydrolase</fullName>
        <ecNumber evidence="12">3.4.19.12</ecNumber>
    </recommendedName>
</protein>
<proteinExistence type="inferred from homology"/>
<dbReference type="GO" id="GO:0008277">
    <property type="term" value="P:regulation of G protein-coupled receptor signaling pathway"/>
    <property type="evidence" value="ECO:0000318"/>
    <property type="project" value="GO_Central"/>
</dbReference>
<dbReference type="GO" id="GO:0006508">
    <property type="term" value="P:proteolysis"/>
    <property type="evidence" value="ECO:0007669"/>
    <property type="project" value="UniProtKB-KW"/>
</dbReference>
<dbReference type="KEGG" id="tad:TRIADDRAFT_53214"/>
<evidence type="ECO:0000256" key="10">
    <source>
        <dbReference type="ARBA" id="ARBA00022833"/>
    </source>
</evidence>
<keyword evidence="12" id="KW-0645">Protease</keyword>
<dbReference type="GO" id="GO:0048471">
    <property type="term" value="C:perinuclear region of cytoplasm"/>
    <property type="evidence" value="ECO:0007669"/>
    <property type="project" value="UniProtKB-SubCell"/>
</dbReference>
<dbReference type="HOGENOM" id="CLU_004896_0_0_1"/>
<dbReference type="SUPFAM" id="SSF143791">
    <property type="entry name" value="DUSP-like"/>
    <property type="match status" value="2"/>
</dbReference>
<keyword evidence="10" id="KW-0862">Zinc</keyword>
<dbReference type="PROSITE" id="PS50235">
    <property type="entry name" value="USP_3"/>
    <property type="match status" value="1"/>
</dbReference>
<comment type="similarity">
    <text evidence="4">Belongs to the peptidase C19 family. USP20/USP33 subfamily.</text>
</comment>
<dbReference type="EC" id="3.4.19.12" evidence="12"/>
<evidence type="ECO:0000256" key="3">
    <source>
        <dbReference type="ARBA" id="ARBA00004556"/>
    </source>
</evidence>
<keyword evidence="17" id="KW-1185">Reference proteome</keyword>
<evidence type="ECO:0000256" key="7">
    <source>
        <dbReference type="ARBA" id="ARBA00022723"/>
    </source>
</evidence>
<dbReference type="CTD" id="6751091"/>
<dbReference type="OrthoDB" id="73004at2759"/>
<evidence type="ECO:0000256" key="2">
    <source>
        <dbReference type="ARBA" id="ARBA00004300"/>
    </source>
</evidence>
<dbReference type="RefSeq" id="XP_002109315.1">
    <property type="nucleotide sequence ID" value="XM_002109279.1"/>
</dbReference>
<dbReference type="SUPFAM" id="SSF57850">
    <property type="entry name" value="RING/U-box"/>
    <property type="match status" value="1"/>
</dbReference>
<dbReference type="InterPro" id="IPR001607">
    <property type="entry name" value="Znf_UBP"/>
</dbReference>
<evidence type="ECO:0000256" key="11">
    <source>
        <dbReference type="ARBA" id="ARBA00023212"/>
    </source>
</evidence>
<dbReference type="Gene3D" id="3.30.40.10">
    <property type="entry name" value="Zinc/RING finger domain, C3HC4 (zinc finger)"/>
    <property type="match status" value="1"/>
</dbReference>
<dbReference type="FunCoup" id="B3RNM1">
    <property type="interactions" value="2060"/>
</dbReference>
<accession>B3RNM1</accession>
<evidence type="ECO:0000256" key="6">
    <source>
        <dbReference type="ARBA" id="ARBA00022583"/>
    </source>
</evidence>
<dbReference type="GO" id="GO:0007399">
    <property type="term" value="P:nervous system development"/>
    <property type="evidence" value="ECO:0000318"/>
    <property type="project" value="GO_Central"/>
</dbReference>
<dbReference type="InterPro" id="IPR050185">
    <property type="entry name" value="Ub_carboxyl-term_hydrolase"/>
</dbReference>
<evidence type="ECO:0000313" key="16">
    <source>
        <dbReference type="EMBL" id="EDV27481.1"/>
    </source>
</evidence>
<comment type="subcellular location">
    <subcellularLocation>
        <location evidence="2">Cytoplasm</location>
        <location evidence="2">Cytoskeleton</location>
        <location evidence="2">Microtubule organizing center</location>
        <location evidence="2">Centrosome</location>
    </subcellularLocation>
    <subcellularLocation>
        <location evidence="3">Cytoplasm</location>
        <location evidence="3">Perinuclear region</location>
    </subcellularLocation>
</comment>
<dbReference type="eggNOG" id="KOG1870">
    <property type="taxonomic scope" value="Eukaryota"/>
</dbReference>
<dbReference type="InterPro" id="IPR006615">
    <property type="entry name" value="Pept_C19_DUSP"/>
</dbReference>
<dbReference type="Gene3D" id="3.90.70.10">
    <property type="entry name" value="Cysteine proteinases"/>
    <property type="match status" value="1"/>
</dbReference>
<name>B3RNM1_TRIAD</name>
<dbReference type="GO" id="GO:0016579">
    <property type="term" value="P:protein deubiquitination"/>
    <property type="evidence" value="ECO:0007669"/>
    <property type="project" value="InterPro"/>
</dbReference>
<dbReference type="OMA" id="IDQDDEC"/>
<keyword evidence="11" id="KW-0206">Cytoskeleton</keyword>
<dbReference type="Proteomes" id="UP000009022">
    <property type="component" value="Unassembled WGS sequence"/>
</dbReference>
<feature type="domain" description="DUSP" evidence="15">
    <location>
        <begin position="596"/>
        <end position="690"/>
    </location>
</feature>
<dbReference type="InterPro" id="IPR028889">
    <property type="entry name" value="USP"/>
</dbReference>
<evidence type="ECO:0000256" key="8">
    <source>
        <dbReference type="ARBA" id="ARBA00022737"/>
    </source>
</evidence>
<keyword evidence="5" id="KW-0963">Cytoplasm</keyword>
<keyword evidence="9" id="KW-0863">Zinc-finger</keyword>
<feature type="region of interest" description="Disordered" evidence="13">
    <location>
        <begin position="78"/>
        <end position="116"/>
    </location>
</feature>
<dbReference type="InterPro" id="IPR001394">
    <property type="entry name" value="Peptidase_C19_UCH"/>
</dbReference>
<dbReference type="SMART" id="SM00695">
    <property type="entry name" value="DUSP"/>
    <property type="match status" value="2"/>
</dbReference>
<feature type="region of interest" description="Disordered" evidence="13">
    <location>
        <begin position="341"/>
        <end position="361"/>
    </location>
</feature>
<keyword evidence="12" id="KW-0378">Hydrolase</keyword>
<evidence type="ECO:0000256" key="5">
    <source>
        <dbReference type="ARBA" id="ARBA00022490"/>
    </source>
</evidence>
<dbReference type="InterPro" id="IPR018200">
    <property type="entry name" value="USP_CS"/>
</dbReference>
<dbReference type="FunFam" id="3.30.2230.10:FF:000019">
    <property type="entry name" value="Ubiquitinyl hydrolase 1"/>
    <property type="match status" value="1"/>
</dbReference>
<evidence type="ECO:0000313" key="17">
    <source>
        <dbReference type="Proteomes" id="UP000009022"/>
    </source>
</evidence>
<evidence type="ECO:0000256" key="12">
    <source>
        <dbReference type="RuleBase" id="RU366025"/>
    </source>
</evidence>
<evidence type="ECO:0000256" key="4">
    <source>
        <dbReference type="ARBA" id="ARBA00008269"/>
    </source>
</evidence>
<organism evidence="16 17">
    <name type="scientific">Trichoplax adhaerens</name>
    <name type="common">Trichoplax reptans</name>
    <dbReference type="NCBI Taxonomy" id="10228"/>
    <lineage>
        <taxon>Eukaryota</taxon>
        <taxon>Metazoa</taxon>
        <taxon>Placozoa</taxon>
        <taxon>Uniplacotomia</taxon>
        <taxon>Trichoplacea</taxon>
        <taxon>Trichoplacidae</taxon>
        <taxon>Trichoplax</taxon>
    </lineage>
</organism>
<dbReference type="EMBL" id="DS985242">
    <property type="protein sequence ID" value="EDV27481.1"/>
    <property type="molecule type" value="Genomic_DNA"/>
</dbReference>
<dbReference type="GeneID" id="6751091"/>
<evidence type="ECO:0000256" key="1">
    <source>
        <dbReference type="ARBA" id="ARBA00000707"/>
    </source>
</evidence>
<dbReference type="PROSITE" id="PS51283">
    <property type="entry name" value="DUSP"/>
    <property type="match status" value="2"/>
</dbReference>
<evidence type="ECO:0000256" key="9">
    <source>
        <dbReference type="ARBA" id="ARBA00022771"/>
    </source>
</evidence>
<keyword evidence="6" id="KW-0254">Endocytosis</keyword>
<dbReference type="InterPro" id="IPR035927">
    <property type="entry name" value="DUSP-like_sf"/>
</dbReference>
<evidence type="ECO:0000259" key="14">
    <source>
        <dbReference type="PROSITE" id="PS50235"/>
    </source>
</evidence>
<keyword evidence="7" id="KW-0479">Metal-binding</keyword>
<feature type="compositionally biased region" description="Basic and acidic residues" evidence="13">
    <location>
        <begin position="347"/>
        <end position="361"/>
    </location>
</feature>
<keyword evidence="8" id="KW-0677">Repeat</keyword>
<feature type="domain" description="USP" evidence="14">
    <location>
        <begin position="150"/>
        <end position="593"/>
    </location>
</feature>
<dbReference type="AlphaFoldDB" id="B3RNM1"/>
<dbReference type="Pfam" id="PF02148">
    <property type="entry name" value="zf-UBP"/>
    <property type="match status" value="1"/>
</dbReference>
<dbReference type="InterPro" id="IPR038765">
    <property type="entry name" value="Papain-like_cys_pep_sf"/>
</dbReference>
<gene>
    <name evidence="16" type="ORF">TRIADDRAFT_53214</name>
</gene>
<dbReference type="PhylomeDB" id="B3RNM1"/>
<dbReference type="InParanoid" id="B3RNM1"/>
<dbReference type="PANTHER" id="PTHR21646:SF86">
    <property type="entry name" value="UBIQUITIN CARBOXYL-TERMINAL HYDROLASE"/>
    <property type="match status" value="1"/>
</dbReference>
<dbReference type="PROSITE" id="PS00972">
    <property type="entry name" value="USP_1"/>
    <property type="match status" value="1"/>
</dbReference>
<feature type="compositionally biased region" description="Acidic residues" evidence="13">
    <location>
        <begin position="78"/>
        <end position="102"/>
    </location>
</feature>
<dbReference type="Pfam" id="PF06337">
    <property type="entry name" value="DUSP"/>
    <property type="match status" value="2"/>
</dbReference>
<keyword evidence="12" id="KW-0833">Ubl conjugation pathway</keyword>
<dbReference type="GO" id="GO:0005813">
    <property type="term" value="C:centrosome"/>
    <property type="evidence" value="ECO:0007669"/>
    <property type="project" value="UniProtKB-SubCell"/>
</dbReference>
<dbReference type="PANTHER" id="PTHR21646">
    <property type="entry name" value="UBIQUITIN CARBOXYL-TERMINAL HYDROLASE"/>
    <property type="match status" value="1"/>
</dbReference>
<dbReference type="GO" id="GO:0004843">
    <property type="term" value="F:cysteine-type deubiquitinase activity"/>
    <property type="evidence" value="ECO:0007669"/>
    <property type="project" value="UniProtKB-UniRule"/>
</dbReference>
<dbReference type="GO" id="GO:0008270">
    <property type="term" value="F:zinc ion binding"/>
    <property type="evidence" value="ECO:0007669"/>
    <property type="project" value="UniProtKB-KW"/>
</dbReference>
<evidence type="ECO:0000259" key="15">
    <source>
        <dbReference type="PROSITE" id="PS51283"/>
    </source>
</evidence>
<sequence>MPSNSCPHSLYIDRDIINYVDRLPTVGCGYVGCDINSAKHCQRHAEEVGHAIFLHLPTKRSWCFHCHCEVTSIFEQEEMDADEEGDSDVSYDDNDIDDDSMDYDPPVNYSHRPKQPPLIVEDKTLDNISQSSKSSESLDDIGQLKPRGLCGLSNLGNTCYISAALQAMSNCVPLTQYCLECEKYIARIPVDSIAKRYCKLIQDMWSKKRNDYVTPTEFVQSVKKANPLFRGSSQQDAHEFLRCILNLLHEETKLLISGFSLDDGKSSIDTNRGISVKRTATETDKLPNPDNRLVIAINKTCKDDTNSNKSNDTNVVQKCKDLIEEDYVEVVLSEIESESSASTGEKFLQDEAKKENAKDPQDELNMEEINKLTNTEKEKTKKVTKVTVPSDLPRPTPGKRELSTVIGNQSYNPCAALAITAGEEERRGMVEAIWDWFKGWIWGSVPLEDCLSTFFEEDELKGDNMYNCEKCKKLRNGIKYSKITHLPEILCLHLKRFKHDSYSTSKINCSVNFPLTGLEMKSFLNTGHKIQSTTYDLVAIISHHGAAGGGHYVCYALNCINHRWYEYDDINVTEVADEFVLSVEAYVLFYRKSSTPMLQKDRSKIAARNRLQESSTDFVYISKQWYQVFLSCSEPGPITNTDLLCPHGAAYCANPKFDVNDFAVKVPLLVWNELRNKYGGGPKIQASMVETCQKCQEIYQTREEKRKKENEYFMKLKAASERDTAREVSYCISYQWFRKWQGFVRCETLEPPGPISNETIVTLTSDGKIQLRTEYHLTVILLQGADYGYVSKEAWLYLYGRYGGGPEIPQDCV</sequence>
<dbReference type="SUPFAM" id="SSF54001">
    <property type="entry name" value="Cysteine proteinases"/>
    <property type="match status" value="1"/>
</dbReference>
<dbReference type="PROSITE" id="PS00973">
    <property type="entry name" value="USP_2"/>
    <property type="match status" value="1"/>
</dbReference>
<feature type="region of interest" description="Disordered" evidence="13">
    <location>
        <begin position="378"/>
        <end position="398"/>
    </location>
</feature>
<dbReference type="STRING" id="10228.B3RNM1"/>
<dbReference type="Pfam" id="PF00443">
    <property type="entry name" value="UCH"/>
    <property type="match status" value="1"/>
</dbReference>
<dbReference type="GO" id="GO:0006897">
    <property type="term" value="P:endocytosis"/>
    <property type="evidence" value="ECO:0007669"/>
    <property type="project" value="UniProtKB-KW"/>
</dbReference>
<comment type="catalytic activity">
    <reaction evidence="1 12">
        <text>Thiol-dependent hydrolysis of ester, thioester, amide, peptide and isopeptide bonds formed by the C-terminal Gly of ubiquitin (a 76-residue protein attached to proteins as an intracellular targeting signal).</text>
        <dbReference type="EC" id="3.4.19.12"/>
    </reaction>
</comment>